<accession>A0ABM0JIK6</accession>
<dbReference type="SMART" id="SM00969">
    <property type="entry name" value="SOCS_box"/>
    <property type="match status" value="1"/>
</dbReference>
<dbReference type="InterPro" id="IPR001496">
    <property type="entry name" value="SOCS_box"/>
</dbReference>
<organism evidence="2 4">
    <name type="scientific">Aplysia californica</name>
    <name type="common">California sea hare</name>
    <dbReference type="NCBI Taxonomy" id="6500"/>
    <lineage>
        <taxon>Eukaryota</taxon>
        <taxon>Metazoa</taxon>
        <taxon>Spiralia</taxon>
        <taxon>Lophotrochozoa</taxon>
        <taxon>Mollusca</taxon>
        <taxon>Gastropoda</taxon>
        <taxon>Heterobranchia</taxon>
        <taxon>Euthyneura</taxon>
        <taxon>Tectipleura</taxon>
        <taxon>Aplysiida</taxon>
        <taxon>Aplysioidea</taxon>
        <taxon>Aplysiidae</taxon>
        <taxon>Aplysia</taxon>
    </lineage>
</organism>
<name>A0ABM0JIK6_APLCA</name>
<dbReference type="Proteomes" id="UP000694888">
    <property type="component" value="Unplaced"/>
</dbReference>
<dbReference type="Pfam" id="PF07525">
    <property type="entry name" value="SOCS_box"/>
    <property type="match status" value="1"/>
</dbReference>
<keyword evidence="2" id="KW-1185">Reference proteome</keyword>
<gene>
    <name evidence="3 4" type="primary">LOC101857239</name>
</gene>
<protein>
    <submittedName>
        <fullName evidence="3 4">Uncharacterized protein LOC101857239</fullName>
    </submittedName>
</protein>
<dbReference type="SMART" id="SM00253">
    <property type="entry name" value="SOCS"/>
    <property type="match status" value="1"/>
</dbReference>
<evidence type="ECO:0000313" key="3">
    <source>
        <dbReference type="RefSeq" id="XP_005094464.1"/>
    </source>
</evidence>
<feature type="domain" description="SOCS box" evidence="1">
    <location>
        <begin position="371"/>
        <end position="407"/>
    </location>
</feature>
<dbReference type="RefSeq" id="XP_005094465.1">
    <property type="nucleotide sequence ID" value="XM_005094408.3"/>
</dbReference>
<dbReference type="PROSITE" id="PS50225">
    <property type="entry name" value="SOCS"/>
    <property type="match status" value="1"/>
</dbReference>
<dbReference type="InterPro" id="IPR036036">
    <property type="entry name" value="SOCS_box-like_dom_sf"/>
</dbReference>
<proteinExistence type="predicted"/>
<dbReference type="GeneID" id="101857239"/>
<reference evidence="3 4" key="1">
    <citation type="submission" date="2025-05" db="UniProtKB">
        <authorList>
            <consortium name="RefSeq"/>
        </authorList>
    </citation>
    <scope>IDENTIFICATION</scope>
</reference>
<evidence type="ECO:0000313" key="4">
    <source>
        <dbReference type="RefSeq" id="XP_005094465.1"/>
    </source>
</evidence>
<sequence>MGNSVTHSPREGRKGKKNSKVEFYNKLKTSHVGDELLTCSFGAWCREQRQVCGFSDKADYTSSRHSLLQLNGSPNRPDTTEGRFFRSGFKTQNELMIQEKETSCCITIKVPRVTSTELSAYLRHNRPRRKRRSHRCTRVVAYHKGYIIVQVNTERFIPFSKFYVIDMDQQVCSGHFVIANNVRRWYEVHMSPSTSHIVLRPDVRYHFQAIINYEVQNIKCYPPMSDITISKIPTYLPNCSITYNALLGDEHVIAAGQRIIQVYKTDDWSVVSVHNLMIPHAHIHQIRSSPSGDFLAVRYTYPADGCHFNRILILHYPSFTKAMRVEVRGAYWPVSEFVNLQVFPRFSLSESCLAVMKQRNCGRKVFVYKLPTELRSLQDLCRRAVLHLVSCKDVNKLPVPELVQRYICQNAN</sequence>
<evidence type="ECO:0000313" key="2">
    <source>
        <dbReference type="Proteomes" id="UP000694888"/>
    </source>
</evidence>
<evidence type="ECO:0000259" key="1">
    <source>
        <dbReference type="PROSITE" id="PS50225"/>
    </source>
</evidence>
<dbReference type="SUPFAM" id="SSF158235">
    <property type="entry name" value="SOCS box-like"/>
    <property type="match status" value="1"/>
</dbReference>
<dbReference type="RefSeq" id="XP_005094464.1">
    <property type="nucleotide sequence ID" value="XM_005094407.3"/>
</dbReference>